<dbReference type="OrthoDB" id="3694109at2"/>
<keyword evidence="4" id="KW-1185">Reference proteome</keyword>
<keyword evidence="2" id="KW-0812">Transmembrane</keyword>
<evidence type="ECO:0008006" key="5">
    <source>
        <dbReference type="Google" id="ProtNLM"/>
    </source>
</evidence>
<feature type="transmembrane region" description="Helical" evidence="2">
    <location>
        <begin position="207"/>
        <end position="227"/>
    </location>
</feature>
<feature type="transmembrane region" description="Helical" evidence="2">
    <location>
        <begin position="248"/>
        <end position="269"/>
    </location>
</feature>
<feature type="transmembrane region" description="Helical" evidence="2">
    <location>
        <begin position="67"/>
        <end position="84"/>
    </location>
</feature>
<feature type="transmembrane region" description="Helical" evidence="2">
    <location>
        <begin position="151"/>
        <end position="173"/>
    </location>
</feature>
<dbReference type="EMBL" id="FMIA01000002">
    <property type="protein sequence ID" value="SCL60714.1"/>
    <property type="molecule type" value="Genomic_DNA"/>
</dbReference>
<name>A0A1C6V3M1_9ACTN</name>
<feature type="compositionally biased region" description="Gly residues" evidence="1">
    <location>
        <begin position="327"/>
        <end position="358"/>
    </location>
</feature>
<gene>
    <name evidence="3" type="ORF">GA0070617_4455</name>
</gene>
<dbReference type="RefSeq" id="WP_091441934.1">
    <property type="nucleotide sequence ID" value="NZ_BMMJ01000008.1"/>
</dbReference>
<feature type="region of interest" description="Disordered" evidence="1">
    <location>
        <begin position="308"/>
        <end position="377"/>
    </location>
</feature>
<feature type="transmembrane region" description="Helical" evidence="2">
    <location>
        <begin position="23"/>
        <end position="47"/>
    </location>
</feature>
<accession>A0A1C6V3M1</accession>
<feature type="transmembrane region" description="Helical" evidence="2">
    <location>
        <begin position="105"/>
        <end position="123"/>
    </location>
</feature>
<evidence type="ECO:0000313" key="4">
    <source>
        <dbReference type="Proteomes" id="UP000198937"/>
    </source>
</evidence>
<protein>
    <recommendedName>
        <fullName evidence="5">TrbL/VirB6 plasmid conjugal transfer protein</fullName>
    </recommendedName>
</protein>
<keyword evidence="2" id="KW-0472">Membrane</keyword>
<evidence type="ECO:0000256" key="1">
    <source>
        <dbReference type="SAM" id="MobiDB-lite"/>
    </source>
</evidence>
<reference evidence="3 4" key="1">
    <citation type="submission" date="2016-06" db="EMBL/GenBank/DDBJ databases">
        <authorList>
            <person name="Kjaerup R.B."/>
            <person name="Dalgaard T.S."/>
            <person name="Juul-Madsen H.R."/>
        </authorList>
    </citation>
    <scope>NUCLEOTIDE SEQUENCE [LARGE SCALE GENOMIC DNA]</scope>
    <source>
        <strain evidence="3 4">DSM 45577</strain>
    </source>
</reference>
<evidence type="ECO:0000256" key="2">
    <source>
        <dbReference type="SAM" id="Phobius"/>
    </source>
</evidence>
<keyword evidence="2" id="KW-1133">Transmembrane helix</keyword>
<evidence type="ECO:0000313" key="3">
    <source>
        <dbReference type="EMBL" id="SCL60714.1"/>
    </source>
</evidence>
<feature type="transmembrane region" description="Helical" evidence="2">
    <location>
        <begin position="180"/>
        <end position="201"/>
    </location>
</feature>
<dbReference type="STRING" id="683228.GA0070617_4455"/>
<dbReference type="Proteomes" id="UP000198937">
    <property type="component" value="Unassembled WGS sequence"/>
</dbReference>
<sequence>MCSQGDPLGDFFKGIIEMITDPVGSFIGIIAKLILSGAIAIFGALMAEIPTLGEEGEDVAVMISDQVEWAIVYLAIGSIIFAAGKMAVERKGEAGKTALQGFLRVILVAGAGTWIVNRVAVVAEDFSDHLMRDSIVQILADVPCVDNGDGITGFLLLVIAFLLLISAIIQVLMLYIRLGVLVILLGTLPLAAAASMTNWGASWWRKHIAWLIAWLLYKPAVALIIYSGAKLLSWRGGMDVNDGVHHRIAGAGVLLLSAIALPALLKLIVPATAALGGGNPAGNAATAAGGAVATGAKKVATGALTTAGATAARGGGGPSGSRDAGGSASGGRNGSSGVNGGAGSQGGSGAQGGPGQQGDSGRVPVGAGAGGGGGAAAAAARAAGPVGAVVGAVATGVQVAQSAASGAVEGGGTNPDL</sequence>
<organism evidence="3 4">
    <name type="scientific">Micromonospora yangpuensis</name>
    <dbReference type="NCBI Taxonomy" id="683228"/>
    <lineage>
        <taxon>Bacteria</taxon>
        <taxon>Bacillati</taxon>
        <taxon>Actinomycetota</taxon>
        <taxon>Actinomycetes</taxon>
        <taxon>Micromonosporales</taxon>
        <taxon>Micromonosporaceae</taxon>
        <taxon>Micromonospora</taxon>
    </lineage>
</organism>
<proteinExistence type="predicted"/>
<dbReference type="AlphaFoldDB" id="A0A1C6V3M1"/>